<evidence type="ECO:0000256" key="4">
    <source>
        <dbReference type="ARBA" id="ARBA00022729"/>
    </source>
</evidence>
<keyword evidence="4 5" id="KW-0732">Signal</keyword>
<feature type="region of interest" description="Disordered" evidence="6">
    <location>
        <begin position="50"/>
        <end position="84"/>
    </location>
</feature>
<evidence type="ECO:0000256" key="2">
    <source>
        <dbReference type="ARBA" id="ARBA00010400"/>
    </source>
</evidence>
<protein>
    <recommendedName>
        <fullName evidence="5">RxLR effector protein</fullName>
    </recommendedName>
</protein>
<feature type="signal peptide" evidence="5">
    <location>
        <begin position="1"/>
        <end position="20"/>
    </location>
</feature>
<comment type="function">
    <text evidence="5">Effector that suppresses plant defense responses during pathogen infection.</text>
</comment>
<name>A0A8T1VXI6_9STRA</name>
<evidence type="ECO:0000256" key="5">
    <source>
        <dbReference type="RuleBase" id="RU367124"/>
    </source>
</evidence>
<dbReference type="EMBL" id="JAGDFL010000592">
    <property type="protein sequence ID" value="KAG7384600.1"/>
    <property type="molecule type" value="Genomic_DNA"/>
</dbReference>
<evidence type="ECO:0000256" key="6">
    <source>
        <dbReference type="SAM" id="MobiDB-lite"/>
    </source>
</evidence>
<keyword evidence="8" id="KW-1185">Reference proteome</keyword>
<sequence length="157" mass="17884">MRFSYFVLVAAASLLASADGISPGVELTKMGSPQKLTEIRSLTVGNKHDTTTRLLRTAKEEDDKDDDNEDDDDDDDDDESAINEERKNVNVVALVKPVVKASSKAKFAMWKYLFRWNTFKVQQHLEVFDGPGLPRFHKNWPQVIAYKKFYGKPLTYP</sequence>
<comment type="domain">
    <text evidence="5">The RxLR-dEER motif acts to carry the protein into the host cell cytoplasm through binding to cell surface phosphatidylinositol-3-phosphate.</text>
</comment>
<evidence type="ECO:0000256" key="3">
    <source>
        <dbReference type="ARBA" id="ARBA00022525"/>
    </source>
</evidence>
<comment type="caution">
    <text evidence="7">The sequence shown here is derived from an EMBL/GenBank/DDBJ whole genome shotgun (WGS) entry which is preliminary data.</text>
</comment>
<feature type="compositionally biased region" description="Acidic residues" evidence="6">
    <location>
        <begin position="62"/>
        <end position="82"/>
    </location>
</feature>
<dbReference type="InterPro" id="IPR031825">
    <property type="entry name" value="RXLR"/>
</dbReference>
<proteinExistence type="inferred from homology"/>
<feature type="chain" id="PRO_5035887322" description="RxLR effector protein" evidence="5">
    <location>
        <begin position="21"/>
        <end position="157"/>
    </location>
</feature>
<feature type="compositionally biased region" description="Basic and acidic residues" evidence="6">
    <location>
        <begin position="50"/>
        <end position="61"/>
    </location>
</feature>
<gene>
    <name evidence="7" type="ORF">PHYBOEH_009413</name>
</gene>
<comment type="similarity">
    <text evidence="2 5">Belongs to the RxLR effector family.</text>
</comment>
<evidence type="ECO:0000256" key="1">
    <source>
        <dbReference type="ARBA" id="ARBA00004613"/>
    </source>
</evidence>
<comment type="subcellular location">
    <subcellularLocation>
        <location evidence="1 5">Secreted</location>
    </subcellularLocation>
</comment>
<accession>A0A8T1VXI6</accession>
<dbReference type="Pfam" id="PF16810">
    <property type="entry name" value="RXLR"/>
    <property type="match status" value="1"/>
</dbReference>
<evidence type="ECO:0000313" key="8">
    <source>
        <dbReference type="Proteomes" id="UP000693981"/>
    </source>
</evidence>
<dbReference type="AlphaFoldDB" id="A0A8T1VXI6"/>
<evidence type="ECO:0000313" key="7">
    <source>
        <dbReference type="EMBL" id="KAG7384600.1"/>
    </source>
</evidence>
<keyword evidence="3 5" id="KW-0964">Secreted</keyword>
<dbReference type="Proteomes" id="UP000693981">
    <property type="component" value="Unassembled WGS sequence"/>
</dbReference>
<organism evidence="7 8">
    <name type="scientific">Phytophthora boehmeriae</name>
    <dbReference type="NCBI Taxonomy" id="109152"/>
    <lineage>
        <taxon>Eukaryota</taxon>
        <taxon>Sar</taxon>
        <taxon>Stramenopiles</taxon>
        <taxon>Oomycota</taxon>
        <taxon>Peronosporomycetes</taxon>
        <taxon>Peronosporales</taxon>
        <taxon>Peronosporaceae</taxon>
        <taxon>Phytophthora</taxon>
    </lineage>
</organism>
<reference evidence="7" key="1">
    <citation type="submission" date="2021-02" db="EMBL/GenBank/DDBJ databases">
        <authorList>
            <person name="Palmer J.M."/>
        </authorList>
    </citation>
    <scope>NUCLEOTIDE SEQUENCE</scope>
    <source>
        <strain evidence="7">SCRP23</strain>
    </source>
</reference>